<evidence type="ECO:0000256" key="3">
    <source>
        <dbReference type="ARBA" id="ARBA00011631"/>
    </source>
</evidence>
<dbReference type="InterPro" id="IPR029035">
    <property type="entry name" value="DHS-like_NAD/FAD-binding_dom"/>
</dbReference>
<evidence type="ECO:0000256" key="4">
    <source>
        <dbReference type="ARBA" id="ARBA00012691"/>
    </source>
</evidence>
<dbReference type="RefSeq" id="WP_126450075.1">
    <property type="nucleotide sequence ID" value="NZ_AP018553.1"/>
</dbReference>
<evidence type="ECO:0000313" key="12">
    <source>
        <dbReference type="EMBL" id="GGT88396.1"/>
    </source>
</evidence>
<dbReference type="InterPro" id="IPR047210">
    <property type="entry name" value="TPP_PYR_POXB-like"/>
</dbReference>
<dbReference type="Gene3D" id="3.40.50.970">
    <property type="match status" value="2"/>
</dbReference>
<evidence type="ECO:0000256" key="6">
    <source>
        <dbReference type="ARBA" id="ARBA00048893"/>
    </source>
</evidence>
<sequence length="526" mass="57154">MGHKVADELVRQLLVAGVKRFYGVPGDAIDLVVDAVRKTGATFVQVRHEEGGALAASAEAKLTGGPGVCLGTSGPGSIHLLNGLYDAKLDGAPVIAITGQVPTAKMWSNFFQEVNLNRLFDDVAIYNAQLVNPQETPYVVARAVREAVTRKGVSHINVPEDVLRMDAVPREVTVKVPETRYTFAQREVIADIEISARPVIIIGKGAQGLGEEVLSLARKIGAPIVHALNAKGVVPDYVPQAFGGLGMSGTRAAREALSRADLLIMMGTSFPFVEFLPDVKTIQVDVEPWKFGLRAPVVQPVLCDVETFLKEVTPSVKEKKEKFYDELQNVKRSWMEELTALEKQGTKVRPGALAKALSEEVPEVPVVVDTGNVTVWVNRHFRVKNPRRFLFSSWLGTTGFGVPGGLGAAFASNSQVLSVVGDGGFVMTMQEVLTARKYGVPVKVVIFNNSSFGMVKEQQQEAGLQPFGVELDNPDFVELGRSFNVPSRRVEEASELTDALRWLRQEKGPAILEVVLDPRDVPPKVS</sequence>
<dbReference type="GeneID" id="38666764"/>
<comment type="similarity">
    <text evidence="2 7">Belongs to the TPP enzyme family.</text>
</comment>
<keyword evidence="13" id="KW-1185">Reference proteome</keyword>
<name>A0A348B3W2_9CREN</name>
<dbReference type="EC" id="1.2.7.11" evidence="4"/>
<dbReference type="Gene3D" id="3.40.50.1220">
    <property type="entry name" value="TPP-binding domain"/>
    <property type="match status" value="1"/>
</dbReference>
<dbReference type="Proteomes" id="UP000616143">
    <property type="component" value="Unassembled WGS sequence"/>
</dbReference>
<evidence type="ECO:0000256" key="5">
    <source>
        <dbReference type="ARBA" id="ARBA00023052"/>
    </source>
</evidence>
<dbReference type="KEGG" id="sacd:HS1genome_1253"/>
<dbReference type="SUPFAM" id="SSF52518">
    <property type="entry name" value="Thiamin diphosphate-binding fold (THDP-binding)"/>
    <property type="match status" value="2"/>
</dbReference>
<evidence type="ECO:0000256" key="1">
    <source>
        <dbReference type="ARBA" id="ARBA00003908"/>
    </source>
</evidence>
<dbReference type="Pfam" id="PF02776">
    <property type="entry name" value="TPP_enzyme_N"/>
    <property type="match status" value="1"/>
</dbReference>
<feature type="domain" description="Thiamine pyrophosphate enzyme central" evidence="8">
    <location>
        <begin position="188"/>
        <end position="311"/>
    </location>
</feature>
<keyword evidence="11" id="KW-0670">Pyruvate</keyword>
<dbReference type="EMBL" id="AP018553">
    <property type="protein sequence ID" value="BBD72864.1"/>
    <property type="molecule type" value="Genomic_DNA"/>
</dbReference>
<dbReference type="AlphaFoldDB" id="A0A348B3W2"/>
<evidence type="ECO:0000259" key="8">
    <source>
        <dbReference type="Pfam" id="PF00205"/>
    </source>
</evidence>
<evidence type="ECO:0000259" key="10">
    <source>
        <dbReference type="Pfam" id="PF02776"/>
    </source>
</evidence>
<dbReference type="InterPro" id="IPR011766">
    <property type="entry name" value="TPP_enzyme_TPP-bd"/>
</dbReference>
<reference evidence="12" key="1">
    <citation type="journal article" date="2014" name="Int. J. Syst. Evol. Microbiol.">
        <title>Complete genome sequence of Corynebacterium casei LMG S-19264T (=DSM 44701T), isolated from a smear-ripened cheese.</title>
        <authorList>
            <consortium name="US DOE Joint Genome Institute (JGI-PGF)"/>
            <person name="Walter F."/>
            <person name="Albersmeier A."/>
            <person name="Kalinowski J."/>
            <person name="Ruckert C."/>
        </authorList>
    </citation>
    <scope>NUCLEOTIDE SEQUENCE</scope>
    <source>
        <strain evidence="12">JCM 31740</strain>
    </source>
</reference>
<reference evidence="11" key="3">
    <citation type="journal article" date="2019" name="BMC Res. Notes">
        <title>Complete genome sequence of the Sulfodiicoccus acidiphilus strain HS-1T, the first crenarchaeon that lacks polB3, isolated from an acidic hot spring in Ohwaku-dani, Hakone, Japan.</title>
        <authorList>
            <person name="Sakai H.D."/>
            <person name="Kurosawa N."/>
        </authorList>
    </citation>
    <scope>NUCLEOTIDE SEQUENCE</scope>
    <source>
        <strain evidence="11">HS-1</strain>
    </source>
</reference>
<dbReference type="EMBL" id="BMQS01000002">
    <property type="protein sequence ID" value="GGT88396.1"/>
    <property type="molecule type" value="Genomic_DNA"/>
</dbReference>
<comment type="catalytic activity">
    <reaction evidence="6">
        <text>a 2-oxocarboxylate + 2 oxidized [2Fe-2S]-[ferredoxin] + CoA = an acyl-CoA + 2 reduced [2Fe-2S]-[ferredoxin] + CO2 + H(+)</text>
        <dbReference type="Rhea" id="RHEA:42316"/>
        <dbReference type="Rhea" id="RHEA-COMP:10000"/>
        <dbReference type="Rhea" id="RHEA-COMP:10001"/>
        <dbReference type="ChEBI" id="CHEBI:15378"/>
        <dbReference type="ChEBI" id="CHEBI:16526"/>
        <dbReference type="ChEBI" id="CHEBI:33737"/>
        <dbReference type="ChEBI" id="CHEBI:33738"/>
        <dbReference type="ChEBI" id="CHEBI:35179"/>
        <dbReference type="ChEBI" id="CHEBI:57287"/>
        <dbReference type="ChEBI" id="CHEBI:58342"/>
        <dbReference type="EC" id="1.2.7.11"/>
    </reaction>
</comment>
<reference evidence="12" key="4">
    <citation type="submission" date="2020-09" db="EMBL/GenBank/DDBJ databases">
        <authorList>
            <person name="Sun Q."/>
            <person name="Ohkuma M."/>
        </authorList>
    </citation>
    <scope>NUCLEOTIDE SEQUENCE</scope>
    <source>
        <strain evidence="12">JCM 31740</strain>
    </source>
</reference>
<proteinExistence type="inferred from homology"/>
<dbReference type="Pfam" id="PF02775">
    <property type="entry name" value="TPP_enzyme_C"/>
    <property type="match status" value="1"/>
</dbReference>
<evidence type="ECO:0000259" key="9">
    <source>
        <dbReference type="Pfam" id="PF02775"/>
    </source>
</evidence>
<dbReference type="InterPro" id="IPR012000">
    <property type="entry name" value="Thiamin_PyroP_enz_cen_dom"/>
</dbReference>
<dbReference type="InterPro" id="IPR029061">
    <property type="entry name" value="THDP-binding"/>
</dbReference>
<evidence type="ECO:0000256" key="2">
    <source>
        <dbReference type="ARBA" id="ARBA00007812"/>
    </source>
</evidence>
<dbReference type="PANTHER" id="PTHR42981">
    <property type="entry name" value="PYRUVATE DEHYDROGENASE [UBIQUINONE]"/>
    <property type="match status" value="1"/>
</dbReference>
<evidence type="ECO:0000313" key="11">
    <source>
        <dbReference type="EMBL" id="BBD72864.1"/>
    </source>
</evidence>
<comment type="function">
    <text evidence="1">Catalyzes the coenzyme A-dependent oxidative decarboxylation of different 2-oxoacids such as 2-oxoglutarate, pyruvate and 2-oxobutyrate to form their CoA derivatives.</text>
</comment>
<comment type="subunit">
    <text evidence="3">Heterodimer composed of an alpha and a beta subunit.</text>
</comment>
<dbReference type="GO" id="GO:0000287">
    <property type="term" value="F:magnesium ion binding"/>
    <property type="evidence" value="ECO:0007669"/>
    <property type="project" value="InterPro"/>
</dbReference>
<dbReference type="SUPFAM" id="SSF52467">
    <property type="entry name" value="DHS-like NAD/FAD-binding domain"/>
    <property type="match status" value="1"/>
</dbReference>
<feature type="domain" description="Thiamine pyrophosphate enzyme TPP-binding" evidence="9">
    <location>
        <begin position="369"/>
        <end position="514"/>
    </location>
</feature>
<organism evidence="11 13">
    <name type="scientific">Sulfodiicoccus acidiphilus</name>
    <dbReference type="NCBI Taxonomy" id="1670455"/>
    <lineage>
        <taxon>Archaea</taxon>
        <taxon>Thermoproteota</taxon>
        <taxon>Thermoprotei</taxon>
        <taxon>Sulfolobales</taxon>
        <taxon>Sulfolobaceae</taxon>
        <taxon>Sulfodiicoccus</taxon>
    </lineage>
</organism>
<protein>
    <recommendedName>
        <fullName evidence="4">2-oxoacid oxidoreductase (ferredoxin)</fullName>
        <ecNumber evidence="4">1.2.7.11</ecNumber>
    </recommendedName>
</protein>
<accession>A0A348B3W2</accession>
<dbReference type="Pfam" id="PF00205">
    <property type="entry name" value="TPP_enzyme_M"/>
    <property type="match status" value="1"/>
</dbReference>
<dbReference type="GO" id="GO:0018491">
    <property type="term" value="F:2-oxobutyrate synthase activity"/>
    <property type="evidence" value="ECO:0007669"/>
    <property type="project" value="UniProtKB-ARBA"/>
</dbReference>
<dbReference type="PANTHER" id="PTHR42981:SF2">
    <property type="entry name" value="PYRUVATE DEHYDROGENASE [UBIQUINONE]"/>
    <property type="match status" value="1"/>
</dbReference>
<keyword evidence="11" id="KW-0560">Oxidoreductase</keyword>
<dbReference type="InterPro" id="IPR012001">
    <property type="entry name" value="Thiamin_PyroP_enz_TPP-bd_dom"/>
</dbReference>
<gene>
    <name evidence="12" type="ORF">GCM10007116_02990</name>
    <name evidence="11" type="ORF">HS1genome_1253</name>
</gene>
<dbReference type="GO" id="GO:0019164">
    <property type="term" value="F:pyruvate synthase activity"/>
    <property type="evidence" value="ECO:0007669"/>
    <property type="project" value="UniProtKB-ARBA"/>
</dbReference>
<dbReference type="Proteomes" id="UP000276741">
    <property type="component" value="Chromosome"/>
</dbReference>
<dbReference type="GO" id="GO:0030976">
    <property type="term" value="F:thiamine pyrophosphate binding"/>
    <property type="evidence" value="ECO:0007669"/>
    <property type="project" value="InterPro"/>
</dbReference>
<dbReference type="CDD" id="cd07039">
    <property type="entry name" value="TPP_PYR_POX"/>
    <property type="match status" value="1"/>
</dbReference>
<keyword evidence="5 7" id="KW-0786">Thiamine pyrophosphate</keyword>
<dbReference type="GO" id="GO:0047553">
    <property type="term" value="F:2-oxoglutarate synthase activity"/>
    <property type="evidence" value="ECO:0007669"/>
    <property type="project" value="UniProtKB-ARBA"/>
</dbReference>
<dbReference type="OrthoDB" id="6837at2157"/>
<feature type="domain" description="Thiamine pyrophosphate enzyme N-terminal TPP-binding" evidence="10">
    <location>
        <begin position="4"/>
        <end position="115"/>
    </location>
</feature>
<reference evidence="13" key="2">
    <citation type="submission" date="2018-04" db="EMBL/GenBank/DDBJ databases">
        <title>Complete genome sequence of Sulfodiicoccus acidiphilus strain HS-1.</title>
        <authorList>
            <person name="Sakai H.D."/>
            <person name="Kurosawa N."/>
        </authorList>
    </citation>
    <scope>NUCLEOTIDE SEQUENCE [LARGE SCALE GENOMIC DNA]</scope>
    <source>
        <strain evidence="13">HS-1</strain>
    </source>
</reference>
<evidence type="ECO:0000313" key="13">
    <source>
        <dbReference type="Proteomes" id="UP000276741"/>
    </source>
</evidence>
<dbReference type="InterPro" id="IPR047211">
    <property type="entry name" value="POXB-like"/>
</dbReference>
<evidence type="ECO:0000256" key="7">
    <source>
        <dbReference type="RuleBase" id="RU362132"/>
    </source>
</evidence>